<gene>
    <name evidence="2" type="ORF">O181_056946</name>
</gene>
<dbReference type="AlphaFoldDB" id="A0A9Q3E7B8"/>
<sequence length="100" mass="10805">MIKCPTHSPITESKMSNCAIITFERELALTHTPALADAQAHPPTPARAHANATAPHPQYCAVGSISVIHKMTILQRRSPLMDDMVRSNPPSTSRLAEGPL</sequence>
<evidence type="ECO:0000313" key="2">
    <source>
        <dbReference type="EMBL" id="MBW0517231.1"/>
    </source>
</evidence>
<dbReference type="EMBL" id="AVOT02025770">
    <property type="protein sequence ID" value="MBW0517231.1"/>
    <property type="molecule type" value="Genomic_DNA"/>
</dbReference>
<organism evidence="2 3">
    <name type="scientific">Austropuccinia psidii MF-1</name>
    <dbReference type="NCBI Taxonomy" id="1389203"/>
    <lineage>
        <taxon>Eukaryota</taxon>
        <taxon>Fungi</taxon>
        <taxon>Dikarya</taxon>
        <taxon>Basidiomycota</taxon>
        <taxon>Pucciniomycotina</taxon>
        <taxon>Pucciniomycetes</taxon>
        <taxon>Pucciniales</taxon>
        <taxon>Sphaerophragmiaceae</taxon>
        <taxon>Austropuccinia</taxon>
    </lineage>
</organism>
<protein>
    <submittedName>
        <fullName evidence="2">Uncharacterized protein</fullName>
    </submittedName>
</protein>
<comment type="caution">
    <text evidence="2">The sequence shown here is derived from an EMBL/GenBank/DDBJ whole genome shotgun (WGS) entry which is preliminary data.</text>
</comment>
<reference evidence="2" key="1">
    <citation type="submission" date="2021-03" db="EMBL/GenBank/DDBJ databases">
        <title>Draft genome sequence of rust myrtle Austropuccinia psidii MF-1, a brazilian biotype.</title>
        <authorList>
            <person name="Quecine M.C."/>
            <person name="Pachon D.M.R."/>
            <person name="Bonatelli M.L."/>
            <person name="Correr F.H."/>
            <person name="Franceschini L.M."/>
            <person name="Leite T.F."/>
            <person name="Margarido G.R.A."/>
            <person name="Almeida C.A."/>
            <person name="Ferrarezi J.A."/>
            <person name="Labate C.A."/>
        </authorList>
    </citation>
    <scope>NUCLEOTIDE SEQUENCE</scope>
    <source>
        <strain evidence="2">MF-1</strain>
    </source>
</reference>
<evidence type="ECO:0000256" key="1">
    <source>
        <dbReference type="SAM" id="MobiDB-lite"/>
    </source>
</evidence>
<accession>A0A9Q3E7B8</accession>
<evidence type="ECO:0000313" key="3">
    <source>
        <dbReference type="Proteomes" id="UP000765509"/>
    </source>
</evidence>
<name>A0A9Q3E7B8_9BASI</name>
<proteinExistence type="predicted"/>
<dbReference type="Proteomes" id="UP000765509">
    <property type="component" value="Unassembled WGS sequence"/>
</dbReference>
<feature type="region of interest" description="Disordered" evidence="1">
    <location>
        <begin position="79"/>
        <end position="100"/>
    </location>
</feature>
<keyword evidence="3" id="KW-1185">Reference proteome</keyword>